<sequence>MKSGVYELAEWCDFSCCVVDVQYPRTVEYWTGAFSPNDLAQVIHDAP</sequence>
<reference evidence="1 2" key="1">
    <citation type="submission" date="2019-02" db="EMBL/GenBank/DDBJ databases">
        <title>Deep-cultivation of Planctomycetes and their phenomic and genomic characterization uncovers novel biology.</title>
        <authorList>
            <person name="Wiegand S."/>
            <person name="Jogler M."/>
            <person name="Boedeker C."/>
            <person name="Pinto D."/>
            <person name="Vollmers J."/>
            <person name="Rivas-Marin E."/>
            <person name="Kohn T."/>
            <person name="Peeters S.H."/>
            <person name="Heuer A."/>
            <person name="Rast P."/>
            <person name="Oberbeckmann S."/>
            <person name="Bunk B."/>
            <person name="Jeske O."/>
            <person name="Meyerdierks A."/>
            <person name="Storesund J.E."/>
            <person name="Kallscheuer N."/>
            <person name="Luecker S."/>
            <person name="Lage O.M."/>
            <person name="Pohl T."/>
            <person name="Merkel B.J."/>
            <person name="Hornburger P."/>
            <person name="Mueller R.-W."/>
            <person name="Bruemmer F."/>
            <person name="Labrenz M."/>
            <person name="Spormann A.M."/>
            <person name="Op Den Camp H."/>
            <person name="Overmann J."/>
            <person name="Amann R."/>
            <person name="Jetten M.S.M."/>
            <person name="Mascher T."/>
            <person name="Medema M.H."/>
            <person name="Devos D.P."/>
            <person name="Kaster A.-K."/>
            <person name="Ovreas L."/>
            <person name="Rohde M."/>
            <person name="Galperin M.Y."/>
            <person name="Jogler C."/>
        </authorList>
    </citation>
    <scope>NUCLEOTIDE SEQUENCE [LARGE SCALE GENOMIC DNA]</scope>
    <source>
        <strain evidence="1 2">Mal64</strain>
    </source>
</reference>
<comment type="caution">
    <text evidence="1">The sequence shown here is derived from an EMBL/GenBank/DDBJ whole genome shotgun (WGS) entry which is preliminary data.</text>
</comment>
<organism evidence="1 2">
    <name type="scientific">Pseudobythopirellula maris</name>
    <dbReference type="NCBI Taxonomy" id="2527991"/>
    <lineage>
        <taxon>Bacteria</taxon>
        <taxon>Pseudomonadati</taxon>
        <taxon>Planctomycetota</taxon>
        <taxon>Planctomycetia</taxon>
        <taxon>Pirellulales</taxon>
        <taxon>Lacipirellulaceae</taxon>
        <taxon>Pseudobythopirellula</taxon>
    </lineage>
</organism>
<accession>A0A5C5ZN71</accession>
<keyword evidence="2" id="KW-1185">Reference proteome</keyword>
<protein>
    <submittedName>
        <fullName evidence="1">Uncharacterized protein</fullName>
    </submittedName>
</protein>
<dbReference type="Proteomes" id="UP000315440">
    <property type="component" value="Unassembled WGS sequence"/>
</dbReference>
<evidence type="ECO:0000313" key="2">
    <source>
        <dbReference type="Proteomes" id="UP000315440"/>
    </source>
</evidence>
<dbReference type="EMBL" id="SJPQ01000002">
    <property type="protein sequence ID" value="TWT88291.1"/>
    <property type="molecule type" value="Genomic_DNA"/>
</dbReference>
<gene>
    <name evidence="1" type="ORF">Mal64_17700</name>
</gene>
<dbReference type="AlphaFoldDB" id="A0A5C5ZN71"/>
<evidence type="ECO:0000313" key="1">
    <source>
        <dbReference type="EMBL" id="TWT88291.1"/>
    </source>
</evidence>
<name>A0A5C5ZN71_9BACT</name>
<proteinExistence type="predicted"/>